<evidence type="ECO:0000256" key="4">
    <source>
        <dbReference type="SAM" id="Phobius"/>
    </source>
</evidence>
<dbReference type="PANTHER" id="PTHR37042">
    <property type="entry name" value="OUTER MEMBRANE PROTEIN RV1973"/>
    <property type="match status" value="1"/>
</dbReference>
<comment type="caution">
    <text evidence="5">The sequence shown here is derived from an EMBL/GenBank/DDBJ whole genome shotgun (WGS) entry which is preliminary data.</text>
</comment>
<keyword evidence="2 4" id="KW-0472">Membrane</keyword>
<proteinExistence type="predicted"/>
<feature type="region of interest" description="Disordered" evidence="3">
    <location>
        <begin position="1"/>
        <end position="55"/>
    </location>
</feature>
<organism evidence="5 6">
    <name type="scientific">Mycolicibacterium porcinum</name>
    <dbReference type="NCBI Taxonomy" id="39693"/>
    <lineage>
        <taxon>Bacteria</taxon>
        <taxon>Bacillati</taxon>
        <taxon>Actinomycetota</taxon>
        <taxon>Actinomycetes</taxon>
        <taxon>Mycobacteriales</taxon>
        <taxon>Mycobacteriaceae</taxon>
        <taxon>Mycolicibacterium</taxon>
    </lineage>
</organism>
<dbReference type="EMBL" id="JACKVC010000010">
    <property type="protein sequence ID" value="MCV7388188.1"/>
    <property type="molecule type" value="Genomic_DNA"/>
</dbReference>
<dbReference type="Proteomes" id="UP001141659">
    <property type="component" value="Unassembled WGS sequence"/>
</dbReference>
<feature type="transmembrane region" description="Helical" evidence="4">
    <location>
        <begin position="63"/>
        <end position="84"/>
    </location>
</feature>
<reference evidence="5" key="1">
    <citation type="submission" date="2020-07" db="EMBL/GenBank/DDBJ databases">
        <authorList>
            <person name="Pettersson B.M.F."/>
            <person name="Behra P.R.K."/>
            <person name="Ramesh M."/>
            <person name="Das S."/>
            <person name="Dasgupta S."/>
            <person name="Kirsebom L.A."/>
        </authorList>
    </citation>
    <scope>NUCLEOTIDE SEQUENCE</scope>
    <source>
        <strain evidence="5">DSM 44242</strain>
    </source>
</reference>
<evidence type="ECO:0000256" key="2">
    <source>
        <dbReference type="ARBA" id="ARBA00023136"/>
    </source>
</evidence>
<keyword evidence="4" id="KW-1133">Transmembrane helix</keyword>
<evidence type="ECO:0000313" key="5">
    <source>
        <dbReference type="EMBL" id="MCV7388188.1"/>
    </source>
</evidence>
<gene>
    <name evidence="5" type="ORF">H5P34_09025</name>
</gene>
<reference evidence="5" key="2">
    <citation type="journal article" date="2022" name="BMC Genomics">
        <title>Comparative genome analysis of mycobacteria focusing on tRNA and non-coding RNA.</title>
        <authorList>
            <person name="Behra P.R.K."/>
            <person name="Pettersson B.M.F."/>
            <person name="Ramesh M."/>
            <person name="Das S."/>
            <person name="Dasgupta S."/>
            <person name="Kirsebom L.A."/>
        </authorList>
    </citation>
    <scope>NUCLEOTIDE SEQUENCE</scope>
    <source>
        <strain evidence="5">DSM 44242</strain>
    </source>
</reference>
<name>A0AAW5T0X3_9MYCO</name>
<accession>A0AAW5T0X3</accession>
<evidence type="ECO:0000256" key="1">
    <source>
        <dbReference type="ARBA" id="ARBA00004370"/>
    </source>
</evidence>
<dbReference type="RefSeq" id="WP_036450231.1">
    <property type="nucleotide sequence ID" value="NZ_JACKVC010000010.1"/>
</dbReference>
<feature type="compositionally biased region" description="Polar residues" evidence="3">
    <location>
        <begin position="12"/>
        <end position="21"/>
    </location>
</feature>
<evidence type="ECO:0000256" key="3">
    <source>
        <dbReference type="SAM" id="MobiDB-lite"/>
    </source>
</evidence>
<protein>
    <submittedName>
        <fullName evidence="5">Mammalian cell entry protein</fullName>
    </submittedName>
</protein>
<sequence length="217" mass="22871">MAVNADTPDGELSSTGDVTEVTSEENENADVESPNSGIADNTGPETGADNIGTRGRGVSPQRVALVAGLIIVLTLGGLSGWLGYHTYQSRQATEDRELYLKVARQGALNLTTIDYEHADTDIQRILDSATGQFHDDFAARSQPFVAVVKQVQSKSVGTITEAGLESATGDAAQAIVAVSVKTSNAGAPEQQPRAWRMRLTVQKVGEDVKVSNVGFVA</sequence>
<dbReference type="GO" id="GO:0016020">
    <property type="term" value="C:membrane"/>
    <property type="evidence" value="ECO:0007669"/>
    <property type="project" value="UniProtKB-SubCell"/>
</dbReference>
<evidence type="ECO:0000313" key="6">
    <source>
        <dbReference type="Proteomes" id="UP001141659"/>
    </source>
</evidence>
<dbReference type="AlphaFoldDB" id="A0AAW5T0X3"/>
<keyword evidence="4" id="KW-0812">Transmembrane</keyword>
<dbReference type="PANTHER" id="PTHR37042:SF4">
    <property type="entry name" value="OUTER MEMBRANE PROTEIN RV1973"/>
    <property type="match status" value="1"/>
</dbReference>
<comment type="subcellular location">
    <subcellularLocation>
        <location evidence="1">Membrane</location>
    </subcellularLocation>
</comment>